<evidence type="ECO:0000313" key="1">
    <source>
        <dbReference type="EMBL" id="PGG98074.1"/>
    </source>
</evidence>
<accession>A0A2B7WN52</accession>
<dbReference type="EMBL" id="PDNC01000128">
    <property type="protein sequence ID" value="PGG98074.1"/>
    <property type="molecule type" value="Genomic_DNA"/>
</dbReference>
<gene>
    <name evidence="1" type="ORF">GX51_06986</name>
</gene>
<proteinExistence type="predicted"/>
<sequence>MRFEAGAQAHNESVFSREIVNGSTKRRWRYDWMLSLRMVDSLKNAQERLIAWDIAP</sequence>
<organism evidence="1 2">
    <name type="scientific">Blastomyces parvus</name>
    <dbReference type="NCBI Taxonomy" id="2060905"/>
    <lineage>
        <taxon>Eukaryota</taxon>
        <taxon>Fungi</taxon>
        <taxon>Dikarya</taxon>
        <taxon>Ascomycota</taxon>
        <taxon>Pezizomycotina</taxon>
        <taxon>Eurotiomycetes</taxon>
        <taxon>Eurotiomycetidae</taxon>
        <taxon>Onygenales</taxon>
        <taxon>Ajellomycetaceae</taxon>
        <taxon>Blastomyces</taxon>
    </lineage>
</organism>
<keyword evidence="2" id="KW-1185">Reference proteome</keyword>
<protein>
    <submittedName>
        <fullName evidence="1">Uncharacterized protein</fullName>
    </submittedName>
</protein>
<evidence type="ECO:0000313" key="2">
    <source>
        <dbReference type="Proteomes" id="UP000224080"/>
    </source>
</evidence>
<comment type="caution">
    <text evidence="1">The sequence shown here is derived from an EMBL/GenBank/DDBJ whole genome shotgun (WGS) entry which is preliminary data.</text>
</comment>
<name>A0A2B7WN52_9EURO</name>
<dbReference type="AlphaFoldDB" id="A0A2B7WN52"/>
<dbReference type="Proteomes" id="UP000224080">
    <property type="component" value="Unassembled WGS sequence"/>
</dbReference>
<reference evidence="1 2" key="1">
    <citation type="submission" date="2017-10" db="EMBL/GenBank/DDBJ databases">
        <title>Comparative genomics in systemic dimorphic fungi from Ajellomycetaceae.</title>
        <authorList>
            <person name="Munoz J.F."/>
            <person name="Mcewen J.G."/>
            <person name="Clay O.K."/>
            <person name="Cuomo C.A."/>
        </authorList>
    </citation>
    <scope>NUCLEOTIDE SEQUENCE [LARGE SCALE GENOMIC DNA]</scope>
    <source>
        <strain evidence="1 2">UAMH130</strain>
    </source>
</reference>